<evidence type="ECO:0000313" key="2">
    <source>
        <dbReference type="Proteomes" id="UP000639772"/>
    </source>
</evidence>
<name>A0A835RQF0_VANPL</name>
<gene>
    <name evidence="1" type="ORF">HPP92_005827</name>
</gene>
<comment type="caution">
    <text evidence="1">The sequence shown here is derived from an EMBL/GenBank/DDBJ whole genome shotgun (WGS) entry which is preliminary data.</text>
</comment>
<dbReference type="AlphaFoldDB" id="A0A835RQF0"/>
<proteinExistence type="predicted"/>
<protein>
    <submittedName>
        <fullName evidence="1">Uncharacterized protein</fullName>
    </submittedName>
</protein>
<dbReference type="Proteomes" id="UP000639772">
    <property type="component" value="Unassembled WGS sequence"/>
</dbReference>
<organism evidence="1 2">
    <name type="scientific">Vanilla planifolia</name>
    <name type="common">Vanilla</name>
    <dbReference type="NCBI Taxonomy" id="51239"/>
    <lineage>
        <taxon>Eukaryota</taxon>
        <taxon>Viridiplantae</taxon>
        <taxon>Streptophyta</taxon>
        <taxon>Embryophyta</taxon>
        <taxon>Tracheophyta</taxon>
        <taxon>Spermatophyta</taxon>
        <taxon>Magnoliopsida</taxon>
        <taxon>Liliopsida</taxon>
        <taxon>Asparagales</taxon>
        <taxon>Orchidaceae</taxon>
        <taxon>Vanilloideae</taxon>
        <taxon>Vanilleae</taxon>
        <taxon>Vanilla</taxon>
    </lineage>
</organism>
<reference evidence="1 2" key="1">
    <citation type="journal article" date="2020" name="Nat. Food">
        <title>A phased Vanilla planifolia genome enables genetic improvement of flavour and production.</title>
        <authorList>
            <person name="Hasing T."/>
            <person name="Tang H."/>
            <person name="Brym M."/>
            <person name="Khazi F."/>
            <person name="Huang T."/>
            <person name="Chambers A.H."/>
        </authorList>
    </citation>
    <scope>NUCLEOTIDE SEQUENCE [LARGE SCALE GENOMIC DNA]</scope>
    <source>
        <tissue evidence="1">Leaf</tissue>
    </source>
</reference>
<dbReference type="EMBL" id="JADCNM010000002">
    <property type="protein sequence ID" value="KAG0494833.1"/>
    <property type="molecule type" value="Genomic_DNA"/>
</dbReference>
<evidence type="ECO:0000313" key="1">
    <source>
        <dbReference type="EMBL" id="KAG0494833.1"/>
    </source>
</evidence>
<sequence length="103" mass="11026">MLGSWAEELLCIWVGLEDKILFKFLNGKTVSLAAAPSIVASTPSWMLENWAVQSSAGGTHGGVGSWVFSSLGCSQRDSKWSQVVAIVFGANNCRVSNHLSPEI</sequence>
<accession>A0A835RQF0</accession>